<organism evidence="4 5">
    <name type="scientific">Mycetocola miduiensis</name>
    <dbReference type="NCBI Taxonomy" id="995034"/>
    <lineage>
        <taxon>Bacteria</taxon>
        <taxon>Bacillati</taxon>
        <taxon>Actinomycetota</taxon>
        <taxon>Actinomycetes</taxon>
        <taxon>Micrococcales</taxon>
        <taxon>Microbacteriaceae</taxon>
        <taxon>Mycetocola</taxon>
    </lineage>
</organism>
<feature type="region of interest" description="Disordered" evidence="1">
    <location>
        <begin position="1"/>
        <end position="39"/>
    </location>
</feature>
<keyword evidence="5" id="KW-1185">Reference proteome</keyword>
<keyword evidence="2" id="KW-0812">Transmembrane</keyword>
<evidence type="ECO:0000256" key="2">
    <source>
        <dbReference type="SAM" id="Phobius"/>
    </source>
</evidence>
<gene>
    <name evidence="4" type="ORF">SAMN05216219_0070</name>
</gene>
<reference evidence="5" key="1">
    <citation type="submission" date="2016-10" db="EMBL/GenBank/DDBJ databases">
        <authorList>
            <person name="Varghese N."/>
            <person name="Submissions S."/>
        </authorList>
    </citation>
    <scope>NUCLEOTIDE SEQUENCE [LARGE SCALE GENOMIC DNA]</scope>
    <source>
        <strain evidence="5">CGMCC 1.11101</strain>
    </source>
</reference>
<dbReference type="NCBIfam" id="NF041390">
    <property type="entry name" value="TadE_Rv3655c"/>
    <property type="match status" value="1"/>
</dbReference>
<sequence length="146" mass="14424">MRSSGFGGAQVRAGRRRRTEQPPTIGGHGSEGPAPPHERGSAAAEFAVAVPVVVLVLACCLGAIQVASQQIRLTDAAADAARTLARGDPPAVAAARVHRVASSAAMSTSMSGDFVCVQLSAPAGFGPAAIAGVRVRASGCALAGGL</sequence>
<keyword evidence="2" id="KW-1133">Transmembrane helix</keyword>
<proteinExistence type="predicted"/>
<dbReference type="InterPro" id="IPR012495">
    <property type="entry name" value="TadE-like_dom"/>
</dbReference>
<dbReference type="STRING" id="995034.SAMN05216219_0070"/>
<evidence type="ECO:0000313" key="5">
    <source>
        <dbReference type="Proteomes" id="UP000198867"/>
    </source>
</evidence>
<accession>A0A1I4YA82</accession>
<dbReference type="InterPro" id="IPR049790">
    <property type="entry name" value="Rv3655c/TadE"/>
</dbReference>
<dbReference type="EMBL" id="FOVM01000001">
    <property type="protein sequence ID" value="SFN34947.1"/>
    <property type="molecule type" value="Genomic_DNA"/>
</dbReference>
<name>A0A1I4YA82_9MICO</name>
<evidence type="ECO:0000256" key="1">
    <source>
        <dbReference type="SAM" id="MobiDB-lite"/>
    </source>
</evidence>
<feature type="domain" description="TadE-like" evidence="3">
    <location>
        <begin position="40"/>
        <end position="82"/>
    </location>
</feature>
<evidence type="ECO:0000313" key="4">
    <source>
        <dbReference type="EMBL" id="SFN34947.1"/>
    </source>
</evidence>
<keyword evidence="2" id="KW-0472">Membrane</keyword>
<protein>
    <submittedName>
        <fullName evidence="4">TadE-like protein</fullName>
    </submittedName>
</protein>
<dbReference type="Proteomes" id="UP000198867">
    <property type="component" value="Unassembled WGS sequence"/>
</dbReference>
<dbReference type="RefSeq" id="WP_090707851.1">
    <property type="nucleotide sequence ID" value="NZ_FOVM01000001.1"/>
</dbReference>
<dbReference type="AlphaFoldDB" id="A0A1I4YA82"/>
<evidence type="ECO:0000259" key="3">
    <source>
        <dbReference type="Pfam" id="PF07811"/>
    </source>
</evidence>
<dbReference type="Pfam" id="PF07811">
    <property type="entry name" value="TadE"/>
    <property type="match status" value="1"/>
</dbReference>
<feature type="transmembrane region" description="Helical" evidence="2">
    <location>
        <begin position="46"/>
        <end position="64"/>
    </location>
</feature>